<dbReference type="GO" id="GO:0004417">
    <property type="term" value="F:hydroxyethylthiazole kinase activity"/>
    <property type="evidence" value="ECO:0007669"/>
    <property type="project" value="UniProtKB-EC"/>
</dbReference>
<keyword evidence="10 11" id="KW-0784">Thiamine biosynthesis</keyword>
<keyword evidence="12" id="KW-0812">Transmembrane</keyword>
<sequence>MNRPARDNPAYYPFLHTLPMLAADLFSFAVRVRERAPLVHCLTNLVVTNFTANVLLALGAAPAMVVAREEVGEFVPLANAVSVNLGTLDLPQSKAIRAAVEAANRAHKPWVLDPVAVGPLSFRTAFAFDLLDAHPAVIRGNASEIISLSGGESSARGVDSTALAEAALDAAQVLALNTGAVVAVTGQTDYVTDGRRTVALSNGSPLMTRVTGVGCALSATVAAFVGVAEADDLWAATVAAIAYSTIAGELASRDAALPGSFAVAYLDRLASLDANLFAATLVSRELAPGA</sequence>
<evidence type="ECO:0000313" key="13">
    <source>
        <dbReference type="EMBL" id="MFK4447994.1"/>
    </source>
</evidence>
<dbReference type="Proteomes" id="UP001620514">
    <property type="component" value="Unassembled WGS sequence"/>
</dbReference>
<accession>A0ABW8MWA2</accession>
<dbReference type="EMBL" id="JBIYDN010000041">
    <property type="protein sequence ID" value="MFK4447994.1"/>
    <property type="molecule type" value="Genomic_DNA"/>
</dbReference>
<evidence type="ECO:0000256" key="10">
    <source>
        <dbReference type="ARBA" id="ARBA00022977"/>
    </source>
</evidence>
<protein>
    <recommendedName>
        <fullName evidence="11">Hydroxyethylthiazole kinase</fullName>
        <ecNumber evidence="11">2.7.1.50</ecNumber>
    </recommendedName>
    <alternativeName>
        <fullName evidence="11">4-methyl-5-beta-hydroxyethylthiazole kinase</fullName>
        <shortName evidence="11">TH kinase</shortName>
        <shortName evidence="11">Thz kinase</shortName>
    </alternativeName>
</protein>
<evidence type="ECO:0000256" key="5">
    <source>
        <dbReference type="ARBA" id="ARBA00022723"/>
    </source>
</evidence>
<feature type="binding site" evidence="11">
    <location>
        <position position="64"/>
    </location>
    <ligand>
        <name>substrate</name>
    </ligand>
</feature>
<dbReference type="NCBIfam" id="TIGR00694">
    <property type="entry name" value="thiM"/>
    <property type="match status" value="1"/>
</dbReference>
<evidence type="ECO:0000256" key="1">
    <source>
        <dbReference type="ARBA" id="ARBA00001771"/>
    </source>
</evidence>
<reference evidence="13 14" key="1">
    <citation type="submission" date="2024-11" db="EMBL/GenBank/DDBJ databases">
        <title>Using genomics to understand microbial adaptation to soil warming.</title>
        <authorList>
            <person name="Deangelis K.M. PhD."/>
        </authorList>
    </citation>
    <scope>NUCLEOTIDE SEQUENCE [LARGE SCALE GENOMIC DNA]</scope>
    <source>
        <strain evidence="13 14">GAS97</strain>
    </source>
</reference>
<dbReference type="Gene3D" id="3.40.1190.20">
    <property type="match status" value="1"/>
</dbReference>
<comment type="cofactor">
    <cofactor evidence="2 11">
        <name>Mg(2+)</name>
        <dbReference type="ChEBI" id="CHEBI:18420"/>
    </cofactor>
</comment>
<organism evidence="13 14">
    <name type="scientific">Caballeronia udeis</name>
    <dbReference type="NCBI Taxonomy" id="1232866"/>
    <lineage>
        <taxon>Bacteria</taxon>
        <taxon>Pseudomonadati</taxon>
        <taxon>Pseudomonadota</taxon>
        <taxon>Betaproteobacteria</taxon>
        <taxon>Burkholderiales</taxon>
        <taxon>Burkholderiaceae</taxon>
        <taxon>Caballeronia</taxon>
    </lineage>
</organism>
<proteinExistence type="inferred from homology"/>
<feature type="binding site" evidence="11">
    <location>
        <position position="139"/>
    </location>
    <ligand>
        <name>ATP</name>
        <dbReference type="ChEBI" id="CHEBI:30616"/>
    </ligand>
</feature>
<comment type="function">
    <text evidence="11">Catalyzes the phosphorylation of the hydroxyl group of 4-methyl-5-beta-hydroxyethylthiazole (THZ).</text>
</comment>
<dbReference type="InterPro" id="IPR029056">
    <property type="entry name" value="Ribokinase-like"/>
</dbReference>
<evidence type="ECO:0000256" key="12">
    <source>
        <dbReference type="SAM" id="Phobius"/>
    </source>
</evidence>
<evidence type="ECO:0000256" key="8">
    <source>
        <dbReference type="ARBA" id="ARBA00022840"/>
    </source>
</evidence>
<evidence type="ECO:0000313" key="14">
    <source>
        <dbReference type="Proteomes" id="UP001620514"/>
    </source>
</evidence>
<keyword evidence="8 11" id="KW-0067">ATP-binding</keyword>
<evidence type="ECO:0000256" key="6">
    <source>
        <dbReference type="ARBA" id="ARBA00022741"/>
    </source>
</evidence>
<comment type="pathway">
    <text evidence="3 11">Cofactor biosynthesis; thiamine diphosphate biosynthesis; 4-methyl-5-(2-phosphoethyl)-thiazole from 5-(2-hydroxyethyl)-4-methylthiazole: step 1/1.</text>
</comment>
<gene>
    <name evidence="11" type="primary">thiM</name>
    <name evidence="13" type="ORF">ABH943_008033</name>
</gene>
<keyword evidence="14" id="KW-1185">Reference proteome</keyword>
<dbReference type="NCBIfam" id="NF006830">
    <property type="entry name" value="PRK09355.1"/>
    <property type="match status" value="1"/>
</dbReference>
<feature type="binding site" evidence="11">
    <location>
        <position position="212"/>
    </location>
    <ligand>
        <name>substrate</name>
    </ligand>
</feature>
<evidence type="ECO:0000256" key="7">
    <source>
        <dbReference type="ARBA" id="ARBA00022777"/>
    </source>
</evidence>
<evidence type="ECO:0000256" key="3">
    <source>
        <dbReference type="ARBA" id="ARBA00004868"/>
    </source>
</evidence>
<comment type="catalytic activity">
    <reaction evidence="1 11">
        <text>5-(2-hydroxyethyl)-4-methylthiazole + ATP = 4-methyl-5-(2-phosphooxyethyl)-thiazole + ADP + H(+)</text>
        <dbReference type="Rhea" id="RHEA:24212"/>
        <dbReference type="ChEBI" id="CHEBI:15378"/>
        <dbReference type="ChEBI" id="CHEBI:17957"/>
        <dbReference type="ChEBI" id="CHEBI:30616"/>
        <dbReference type="ChEBI" id="CHEBI:58296"/>
        <dbReference type="ChEBI" id="CHEBI:456216"/>
        <dbReference type="EC" id="2.7.1.50"/>
    </reaction>
</comment>
<keyword evidence="4 11" id="KW-0808">Transferase</keyword>
<dbReference type="InterPro" id="IPR000417">
    <property type="entry name" value="Hyethyz_kinase"/>
</dbReference>
<dbReference type="Pfam" id="PF02110">
    <property type="entry name" value="HK"/>
    <property type="match status" value="1"/>
</dbReference>
<keyword evidence="5 11" id="KW-0479">Metal-binding</keyword>
<dbReference type="SUPFAM" id="SSF53613">
    <property type="entry name" value="Ribokinase-like"/>
    <property type="match status" value="1"/>
</dbReference>
<dbReference type="PRINTS" id="PR01099">
    <property type="entry name" value="HYETHTZKNASE"/>
</dbReference>
<evidence type="ECO:0000256" key="2">
    <source>
        <dbReference type="ARBA" id="ARBA00001946"/>
    </source>
</evidence>
<dbReference type="CDD" id="cd01170">
    <property type="entry name" value="THZ_kinase"/>
    <property type="match status" value="1"/>
</dbReference>
<feature type="transmembrane region" description="Helical" evidence="12">
    <location>
        <begin position="12"/>
        <end position="30"/>
    </location>
</feature>
<dbReference type="PIRSF" id="PIRSF000513">
    <property type="entry name" value="Thz_kinase"/>
    <property type="match status" value="1"/>
</dbReference>
<keyword evidence="9 11" id="KW-0460">Magnesium</keyword>
<feature type="binding site" evidence="11">
    <location>
        <position position="185"/>
    </location>
    <ligand>
        <name>ATP</name>
        <dbReference type="ChEBI" id="CHEBI:30616"/>
    </ligand>
</feature>
<dbReference type="HAMAP" id="MF_00228">
    <property type="entry name" value="Thz_kinase"/>
    <property type="match status" value="1"/>
</dbReference>
<comment type="similarity">
    <text evidence="11">Belongs to the Thz kinase family.</text>
</comment>
<evidence type="ECO:0000256" key="11">
    <source>
        <dbReference type="HAMAP-Rule" id="MF_00228"/>
    </source>
</evidence>
<feature type="transmembrane region" description="Helical" evidence="12">
    <location>
        <begin position="42"/>
        <end position="65"/>
    </location>
</feature>
<keyword evidence="6 11" id="KW-0547">Nucleotide-binding</keyword>
<comment type="caution">
    <text evidence="13">The sequence shown here is derived from an EMBL/GenBank/DDBJ whole genome shotgun (WGS) entry which is preliminary data.</text>
</comment>
<keyword evidence="12" id="KW-1133">Transmembrane helix</keyword>
<keyword evidence="12" id="KW-0472">Membrane</keyword>
<dbReference type="EC" id="2.7.1.50" evidence="11"/>
<evidence type="ECO:0000256" key="4">
    <source>
        <dbReference type="ARBA" id="ARBA00022679"/>
    </source>
</evidence>
<evidence type="ECO:0000256" key="9">
    <source>
        <dbReference type="ARBA" id="ARBA00022842"/>
    </source>
</evidence>
<name>A0ABW8MWA2_9BURK</name>
<keyword evidence="7 11" id="KW-0418">Kinase</keyword>